<dbReference type="PATRIC" id="fig|1706437.3.peg.407"/>
<evidence type="ECO:0000256" key="6">
    <source>
        <dbReference type="RuleBase" id="RU368092"/>
    </source>
</evidence>
<evidence type="ECO:0000313" key="9">
    <source>
        <dbReference type="EMBL" id="KYC48393.1"/>
    </source>
</evidence>
<dbReference type="AlphaFoldDB" id="A0A150IIC5"/>
<accession>A0A150IIC5</accession>
<comment type="catalytic activity">
    <reaction evidence="6">
        <text>2 pyruvate + H(+) = (2S)-2-acetolactate + CO2</text>
        <dbReference type="Rhea" id="RHEA:25249"/>
        <dbReference type="ChEBI" id="CHEBI:15361"/>
        <dbReference type="ChEBI" id="CHEBI:15378"/>
        <dbReference type="ChEBI" id="CHEBI:16526"/>
        <dbReference type="ChEBI" id="CHEBI:58476"/>
        <dbReference type="EC" id="2.2.1.6"/>
    </reaction>
</comment>
<evidence type="ECO:0000256" key="3">
    <source>
        <dbReference type="ARBA" id="ARBA00006341"/>
    </source>
</evidence>
<dbReference type="UniPathway" id="UPA00047">
    <property type="reaction ID" value="UER00055"/>
</dbReference>
<dbReference type="EMBL" id="LNGF01000006">
    <property type="protein sequence ID" value="KYC48393.1"/>
    <property type="molecule type" value="Genomic_DNA"/>
</dbReference>
<sequence length="165" mass="18434">MSTQIISVLVEDEAGSLTRMSGMFSRRGINIHSLTVSPSEKEGMSRMTIVTTGDEREIEKVEKQLNKLIEVVKVNILDKNTSVVRDLCLLKVYADKENRAEVIEIANAFKSNIVDISIRTITLEITADPLDIDRFVETMKNFGIKELFRTGVTAISRDVEKKSGG</sequence>
<protein>
    <recommendedName>
        <fullName evidence="6">Acetolactate synthase small subunit</fullName>
        <shortName evidence="6">AHAS</shortName>
        <shortName evidence="6">ALS</shortName>
        <ecNumber evidence="6">2.2.1.6</ecNumber>
    </recommendedName>
    <alternativeName>
        <fullName evidence="6">Acetohydroxy-acid synthase small subunit</fullName>
    </alternativeName>
</protein>
<dbReference type="InterPro" id="IPR019455">
    <property type="entry name" value="Acetolactate_synth_ssu_C"/>
</dbReference>
<dbReference type="Proteomes" id="UP000092403">
    <property type="component" value="Unassembled WGS sequence"/>
</dbReference>
<dbReference type="GO" id="GO:0009097">
    <property type="term" value="P:isoleucine biosynthetic process"/>
    <property type="evidence" value="ECO:0007669"/>
    <property type="project" value="UniProtKB-UniRule"/>
</dbReference>
<dbReference type="CDD" id="cd04878">
    <property type="entry name" value="ACT_AHAS"/>
    <property type="match status" value="1"/>
</dbReference>
<keyword evidence="5 6" id="KW-0100">Branched-chain amino acid biosynthesis</keyword>
<comment type="similarity">
    <text evidence="3 6">Belongs to the acetolactate synthase small subunit family.</text>
</comment>
<proteinExistence type="inferred from homology"/>
<dbReference type="GO" id="GO:0009099">
    <property type="term" value="P:L-valine biosynthetic process"/>
    <property type="evidence" value="ECO:0007669"/>
    <property type="project" value="UniProtKB-UniRule"/>
</dbReference>
<dbReference type="SUPFAM" id="SSF55021">
    <property type="entry name" value="ACT-like"/>
    <property type="match status" value="2"/>
</dbReference>
<dbReference type="EMBL" id="LNGE01000054">
    <property type="protein sequence ID" value="KYC44585.1"/>
    <property type="molecule type" value="Genomic_DNA"/>
</dbReference>
<dbReference type="Gene3D" id="3.30.70.260">
    <property type="match status" value="1"/>
</dbReference>
<dbReference type="InterPro" id="IPR039557">
    <property type="entry name" value="AHAS_ACT"/>
</dbReference>
<dbReference type="UniPathway" id="UPA00049">
    <property type="reaction ID" value="UER00059"/>
</dbReference>
<evidence type="ECO:0000313" key="12">
    <source>
        <dbReference type="Proteomes" id="UP000092401"/>
    </source>
</evidence>
<gene>
    <name evidence="8" type="ORF">APG10_01609</name>
    <name evidence="9" type="ORF">APG11_00406</name>
    <name evidence="10" type="ORF">APG12_01731</name>
</gene>
<keyword evidence="6" id="KW-0808">Transferase</keyword>
<organism evidence="8 12">
    <name type="scientific">Candidatus Methanofastidiosum methylothiophilum</name>
    <dbReference type="NCBI Taxonomy" id="1705564"/>
    <lineage>
        <taxon>Archaea</taxon>
        <taxon>Methanobacteriati</taxon>
        <taxon>Methanobacteriota</taxon>
        <taxon>Stenosarchaea group</taxon>
        <taxon>Candidatus Methanofastidiosia</taxon>
        <taxon>Candidatus Methanofastidiosales</taxon>
        <taxon>Candidatus Methanofastidiosaceae</taxon>
        <taxon>Candidatus Methanofastidiosum</taxon>
    </lineage>
</organism>
<feature type="domain" description="ACT" evidence="7">
    <location>
        <begin position="5"/>
        <end position="79"/>
    </location>
</feature>
<dbReference type="EC" id="2.2.1.6" evidence="6"/>
<dbReference type="PANTHER" id="PTHR30239:SF0">
    <property type="entry name" value="ACETOLACTATE SYNTHASE SMALL SUBUNIT 1, CHLOROPLASTIC"/>
    <property type="match status" value="1"/>
</dbReference>
<evidence type="ECO:0000313" key="8">
    <source>
        <dbReference type="EMBL" id="KYC44585.1"/>
    </source>
</evidence>
<dbReference type="PATRIC" id="fig|1706438.3.peg.1736"/>
<dbReference type="NCBIfam" id="TIGR00119">
    <property type="entry name" value="acolac_sm"/>
    <property type="match status" value="1"/>
</dbReference>
<dbReference type="Proteomes" id="UP000091929">
    <property type="component" value="Unassembled WGS sequence"/>
</dbReference>
<dbReference type="FunFam" id="3.30.70.260:FF:000001">
    <property type="entry name" value="Acetolactate synthase, small subunit"/>
    <property type="match status" value="1"/>
</dbReference>
<accession>A0A150ITU7</accession>
<dbReference type="InterPro" id="IPR045865">
    <property type="entry name" value="ACT-like_dom_sf"/>
</dbReference>
<dbReference type="InterPro" id="IPR054480">
    <property type="entry name" value="AHAS_small-like_ACT"/>
</dbReference>
<evidence type="ECO:0000256" key="4">
    <source>
        <dbReference type="ARBA" id="ARBA00022605"/>
    </source>
</evidence>
<dbReference type="EMBL" id="LNJC01000053">
    <property type="protein sequence ID" value="KYC48989.1"/>
    <property type="molecule type" value="Genomic_DNA"/>
</dbReference>
<comment type="caution">
    <text evidence="8">The sequence shown here is derived from an EMBL/GenBank/DDBJ whole genome shotgun (WGS) entry which is preliminary data.</text>
</comment>
<comment type="pathway">
    <text evidence="1 6">Amino-acid biosynthesis; L-isoleucine biosynthesis; L-isoleucine from 2-oxobutanoate: step 1/4.</text>
</comment>
<evidence type="ECO:0000256" key="1">
    <source>
        <dbReference type="ARBA" id="ARBA00004974"/>
    </source>
</evidence>
<dbReference type="InterPro" id="IPR027271">
    <property type="entry name" value="Acetolactate_synth/TF_NikR_C"/>
</dbReference>
<evidence type="ECO:0000313" key="11">
    <source>
        <dbReference type="Proteomes" id="UP000091929"/>
    </source>
</evidence>
<name>A0A150IIC5_9EURY</name>
<dbReference type="GO" id="GO:0003984">
    <property type="term" value="F:acetolactate synthase activity"/>
    <property type="evidence" value="ECO:0007669"/>
    <property type="project" value="UniProtKB-UniRule"/>
</dbReference>
<comment type="subunit">
    <text evidence="6">Dimer of large and small chains.</text>
</comment>
<dbReference type="InterPro" id="IPR004789">
    <property type="entry name" value="Acetalactate_synth_ssu"/>
</dbReference>
<evidence type="ECO:0000259" key="7">
    <source>
        <dbReference type="PROSITE" id="PS51671"/>
    </source>
</evidence>
<dbReference type="Pfam" id="PF10369">
    <property type="entry name" value="ALS_ss_C"/>
    <property type="match status" value="1"/>
</dbReference>
<evidence type="ECO:0000313" key="10">
    <source>
        <dbReference type="EMBL" id="KYC48989.1"/>
    </source>
</evidence>
<reference evidence="11 12" key="1">
    <citation type="journal article" date="2016" name="ISME J.">
        <title>Chasing the elusive Euryarchaeota class WSA2: genomes reveal a uniquely fastidious methyl-reducing methanogen.</title>
        <authorList>
            <person name="Nobu M.K."/>
            <person name="Narihiro T."/>
            <person name="Kuroda K."/>
            <person name="Mei R."/>
            <person name="Liu W.T."/>
        </authorList>
    </citation>
    <scope>NUCLEOTIDE SEQUENCE [LARGE SCALE GENOMIC DNA]</scope>
    <source>
        <strain evidence="8">B03fssc0709_Meth_Bin005</strain>
        <strain evidence="9">B15fssc0709_Meth_Bin003</strain>
        <strain evidence="10">BMIXfssc0709_Meth_Bin006</strain>
    </source>
</reference>
<dbReference type="Proteomes" id="UP000092401">
    <property type="component" value="Unassembled WGS sequence"/>
</dbReference>
<dbReference type="PATRIC" id="fig|1706436.3.peg.1626"/>
<comment type="function">
    <text evidence="6">Catalyzes the conversion of 2 pyruvate molecules into acetolactate in the first common step of the biosynthetic pathway of the branched-amino acids such as leucine, isoleucine, and valine.</text>
</comment>
<dbReference type="InterPro" id="IPR002912">
    <property type="entry name" value="ACT_dom"/>
</dbReference>
<evidence type="ECO:0000256" key="5">
    <source>
        <dbReference type="ARBA" id="ARBA00023304"/>
    </source>
</evidence>
<dbReference type="Gene3D" id="3.30.70.1150">
    <property type="entry name" value="ACT-like. Chain A, domain 2"/>
    <property type="match status" value="1"/>
</dbReference>
<dbReference type="PANTHER" id="PTHR30239">
    <property type="entry name" value="ACETOLACTATE SYNTHASE SMALL SUBUNIT"/>
    <property type="match status" value="1"/>
</dbReference>
<dbReference type="PROSITE" id="PS51671">
    <property type="entry name" value="ACT"/>
    <property type="match status" value="1"/>
</dbReference>
<evidence type="ECO:0000256" key="2">
    <source>
        <dbReference type="ARBA" id="ARBA00005025"/>
    </source>
</evidence>
<accession>A0A150IVG1</accession>
<comment type="pathway">
    <text evidence="2 6">Amino-acid biosynthesis; L-valine biosynthesis; L-valine from pyruvate: step 1/4.</text>
</comment>
<keyword evidence="4 6" id="KW-0028">Amino-acid biosynthesis</keyword>
<dbReference type="GO" id="GO:1990610">
    <property type="term" value="F:acetolactate synthase regulator activity"/>
    <property type="evidence" value="ECO:0007669"/>
    <property type="project" value="UniProtKB-UniRule"/>
</dbReference>
<dbReference type="GO" id="GO:0005829">
    <property type="term" value="C:cytosol"/>
    <property type="evidence" value="ECO:0007669"/>
    <property type="project" value="TreeGrafter"/>
</dbReference>
<dbReference type="NCBIfam" id="NF008864">
    <property type="entry name" value="PRK11895.1"/>
    <property type="match status" value="1"/>
</dbReference>
<dbReference type="Pfam" id="PF22629">
    <property type="entry name" value="ACT_AHAS_ss"/>
    <property type="match status" value="1"/>
</dbReference>